<dbReference type="PROSITE" id="PS50994">
    <property type="entry name" value="INTEGRASE"/>
    <property type="match status" value="1"/>
</dbReference>
<feature type="region of interest" description="Disordered" evidence="1">
    <location>
        <begin position="1"/>
        <end position="28"/>
    </location>
</feature>
<protein>
    <recommendedName>
        <fullName evidence="7">Integrase catalytic domain-containing protein</fullName>
    </recommendedName>
</protein>
<dbReference type="AlphaFoldDB" id="H3H7W2"/>
<dbReference type="InterPro" id="IPR050951">
    <property type="entry name" value="Retrovirus_Pol_polyprotein"/>
</dbReference>
<dbReference type="PROSITE" id="PS50013">
    <property type="entry name" value="CHROMO_2"/>
    <property type="match status" value="1"/>
</dbReference>
<sequence length="964" mass="108465">MCRPQVEAREGTVANDAEDDGDRHETRTALPTMRPTNMAEVILYLEAKARVAEELGLTLDGTAKLRGILHVRADNFRVEFGHDPSVRVAPMKVRLREGAAPVRSQLRRYSPNDRAFLDRHTASLLKYGLNYKNHRSRWASAPRIVRKKEQDVDPTADPRMTIDTRSVNERTEPMPWPMPVQEVVLGELEGAKVFFVLDWFRGYWQLPLHPDSQELYSFVTHRGIYTPTRVPMGATDAVAYCQCVVEEIFGDLLGVSVLALLADILGFAEDDDALLDVLDTVLERCEKFGLKLHAKKCQFFSREIKWCGRMISGDGVRHCPDRIHGLVDMQMPTTAGELQQFLCAVNWMRQSIPEFTRITTKLYDALERAAQHAGSRKKLKLSRVRLEEVGWGEAEISSLEAIWGCLLRMVPLAHPKATAELALYTDASQDHWGAILTQLEPTEQVPRDWRWLSVSRHDGEDLDGAVWNAERQLMMIDEARVGIPAGAAELQQRLCVIARAGASGHRGAQTTIRALGAIFYWRTLEADVSTFVVECLHCMTTAGGRIPRPYGETLKATKPNELLHFDFLTMVEGDGDAKYVLVVKDNMSGYVELIACAPADADQAYHGLMDRFKRFGVVLLWVSDQGAHFKNEVVNKLQRALGAHHHFKTAYTPWANGTVEVVNREILKSIKALLSELRLHVRDWPAILPVVQAALNAMPADRLGGKTPLTAFTALPGGAQLHSILHPREPVDASIEWVDSEVQRHLRYVRVALDAMHTEMVNASERRRRAARERHARRQGVRLQKFSEGDFVLAATATGRSGHKLALVWRGPMRIVRALNDYTFEVQDIIAPFAISIRHASRLQLYRDAARGRVEEPQEQAIYGEGGHLVEALRQCRLSPATHHWEVEVKWFGLDDIEASWEPAETIKGDVQAIFDAFVIAQPDDQARTAMAQAFRSPTPVPSVRLPRLPRPRHGRASRRVTNA</sequence>
<dbReference type="EnsemblProtists" id="Phyra86848">
    <property type="protein sequence ID" value="Phyra86848"/>
    <property type="gene ID" value="Phyra86848"/>
</dbReference>
<dbReference type="Pfam" id="PF00665">
    <property type="entry name" value="rve"/>
    <property type="match status" value="1"/>
</dbReference>
<accession>H3H7W2</accession>
<keyword evidence="6" id="KW-1185">Reference proteome</keyword>
<dbReference type="VEuPathDB" id="FungiDB:KRP22_2515"/>
<dbReference type="EMBL" id="DS567210">
    <property type="status" value="NOT_ANNOTATED_CDS"/>
    <property type="molecule type" value="Genomic_DNA"/>
</dbReference>
<evidence type="ECO:0000313" key="5">
    <source>
        <dbReference type="EnsemblProtists" id="Phyra86848"/>
    </source>
</evidence>
<dbReference type="VEuPathDB" id="FungiDB:KRP23_13635"/>
<feature type="domain" description="Chromo" evidence="2">
    <location>
        <begin position="868"/>
        <end position="918"/>
    </location>
</feature>
<feature type="compositionally biased region" description="Low complexity" evidence="1">
    <location>
        <begin position="936"/>
        <end position="947"/>
    </location>
</feature>
<reference evidence="6" key="1">
    <citation type="journal article" date="2006" name="Science">
        <title>Phytophthora genome sequences uncover evolutionary origins and mechanisms of pathogenesis.</title>
        <authorList>
            <person name="Tyler B.M."/>
            <person name="Tripathy S."/>
            <person name="Zhang X."/>
            <person name="Dehal P."/>
            <person name="Jiang R.H."/>
            <person name="Aerts A."/>
            <person name="Arredondo F.D."/>
            <person name="Baxter L."/>
            <person name="Bensasson D."/>
            <person name="Beynon J.L."/>
            <person name="Chapman J."/>
            <person name="Damasceno C.M."/>
            <person name="Dorrance A.E."/>
            <person name="Dou D."/>
            <person name="Dickerman A.W."/>
            <person name="Dubchak I.L."/>
            <person name="Garbelotto M."/>
            <person name="Gijzen M."/>
            <person name="Gordon S.G."/>
            <person name="Govers F."/>
            <person name="Grunwald N.J."/>
            <person name="Huang W."/>
            <person name="Ivors K.L."/>
            <person name="Jones R.W."/>
            <person name="Kamoun S."/>
            <person name="Krampis K."/>
            <person name="Lamour K.H."/>
            <person name="Lee M.K."/>
            <person name="McDonald W.H."/>
            <person name="Medina M."/>
            <person name="Meijer H.J."/>
            <person name="Nordberg E.K."/>
            <person name="Maclean D.J."/>
            <person name="Ospina-Giraldo M.D."/>
            <person name="Morris P.F."/>
            <person name="Phuntumart V."/>
            <person name="Putnam N.H."/>
            <person name="Rash S."/>
            <person name="Rose J.K."/>
            <person name="Sakihama Y."/>
            <person name="Salamov A.A."/>
            <person name="Savidor A."/>
            <person name="Scheuring C.F."/>
            <person name="Smith B.M."/>
            <person name="Sobral B.W."/>
            <person name="Terry A."/>
            <person name="Torto-Alalibo T.A."/>
            <person name="Win J."/>
            <person name="Xu Z."/>
            <person name="Zhang H."/>
            <person name="Grigoriev I.V."/>
            <person name="Rokhsar D.S."/>
            <person name="Boore J.L."/>
        </authorList>
    </citation>
    <scope>NUCLEOTIDE SEQUENCE [LARGE SCALE GENOMIC DNA]</scope>
    <source>
        <strain evidence="6">Pr102</strain>
    </source>
</reference>
<proteinExistence type="predicted"/>
<dbReference type="CDD" id="cd01647">
    <property type="entry name" value="RT_LTR"/>
    <property type="match status" value="1"/>
</dbReference>
<evidence type="ECO:0000259" key="4">
    <source>
        <dbReference type="PROSITE" id="PS50994"/>
    </source>
</evidence>
<name>H3H7W2_PHYRM</name>
<dbReference type="GO" id="GO:0003676">
    <property type="term" value="F:nucleic acid binding"/>
    <property type="evidence" value="ECO:0007669"/>
    <property type="project" value="InterPro"/>
</dbReference>
<feature type="domain" description="Reverse transcriptase" evidence="3">
    <location>
        <begin position="126"/>
        <end position="311"/>
    </location>
</feature>
<dbReference type="InterPro" id="IPR036397">
    <property type="entry name" value="RNaseH_sf"/>
</dbReference>
<dbReference type="SUPFAM" id="SSF54160">
    <property type="entry name" value="Chromo domain-like"/>
    <property type="match status" value="1"/>
</dbReference>
<dbReference type="InterPro" id="IPR043128">
    <property type="entry name" value="Rev_trsase/Diguanyl_cyclase"/>
</dbReference>
<dbReference type="Gene3D" id="3.30.70.270">
    <property type="match status" value="2"/>
</dbReference>
<dbReference type="InterPro" id="IPR000477">
    <property type="entry name" value="RT_dom"/>
</dbReference>
<dbReference type="GO" id="GO:0015074">
    <property type="term" value="P:DNA integration"/>
    <property type="evidence" value="ECO:0007669"/>
    <property type="project" value="InterPro"/>
</dbReference>
<evidence type="ECO:0000256" key="1">
    <source>
        <dbReference type="SAM" id="MobiDB-lite"/>
    </source>
</evidence>
<feature type="region of interest" description="Disordered" evidence="1">
    <location>
        <begin position="934"/>
        <end position="964"/>
    </location>
</feature>
<dbReference type="SUPFAM" id="SSF56672">
    <property type="entry name" value="DNA/RNA polymerases"/>
    <property type="match status" value="1"/>
</dbReference>
<dbReference type="InterPro" id="IPR041588">
    <property type="entry name" value="Integrase_H2C2"/>
</dbReference>
<dbReference type="InterPro" id="IPR001584">
    <property type="entry name" value="Integrase_cat-core"/>
</dbReference>
<dbReference type="Pfam" id="PF17921">
    <property type="entry name" value="Integrase_H2C2"/>
    <property type="match status" value="1"/>
</dbReference>
<dbReference type="Proteomes" id="UP000005238">
    <property type="component" value="Unassembled WGS sequence"/>
</dbReference>
<organism evidence="5 6">
    <name type="scientific">Phytophthora ramorum</name>
    <name type="common">Sudden oak death agent</name>
    <dbReference type="NCBI Taxonomy" id="164328"/>
    <lineage>
        <taxon>Eukaryota</taxon>
        <taxon>Sar</taxon>
        <taxon>Stramenopiles</taxon>
        <taxon>Oomycota</taxon>
        <taxon>Peronosporomycetes</taxon>
        <taxon>Peronosporales</taxon>
        <taxon>Peronosporaceae</taxon>
        <taxon>Phytophthora</taxon>
    </lineage>
</organism>
<dbReference type="Gene3D" id="2.40.50.40">
    <property type="match status" value="1"/>
</dbReference>
<dbReference type="VEuPathDB" id="FungiDB:KRP23_11759"/>
<evidence type="ECO:0008006" key="7">
    <source>
        <dbReference type="Google" id="ProtNLM"/>
    </source>
</evidence>
<dbReference type="HOGENOM" id="CLU_000384_38_0_1"/>
<dbReference type="InterPro" id="IPR000953">
    <property type="entry name" value="Chromo/chromo_shadow_dom"/>
</dbReference>
<feature type="domain" description="Integrase catalytic" evidence="4">
    <location>
        <begin position="555"/>
        <end position="716"/>
    </location>
</feature>
<evidence type="ECO:0000259" key="2">
    <source>
        <dbReference type="PROSITE" id="PS50013"/>
    </source>
</evidence>
<dbReference type="eggNOG" id="KOG0017">
    <property type="taxonomic scope" value="Eukaryota"/>
</dbReference>
<dbReference type="Gene3D" id="1.10.340.70">
    <property type="match status" value="1"/>
</dbReference>
<dbReference type="Gene3D" id="3.30.420.10">
    <property type="entry name" value="Ribonuclease H-like superfamily/Ribonuclease H"/>
    <property type="match status" value="1"/>
</dbReference>
<dbReference type="Pfam" id="PF00078">
    <property type="entry name" value="RVT_1"/>
    <property type="match status" value="1"/>
</dbReference>
<feature type="compositionally biased region" description="Basic residues" evidence="1">
    <location>
        <begin position="948"/>
        <end position="964"/>
    </location>
</feature>
<reference evidence="5" key="2">
    <citation type="submission" date="2015-06" db="UniProtKB">
        <authorList>
            <consortium name="EnsemblProtists"/>
        </authorList>
    </citation>
    <scope>IDENTIFICATION</scope>
    <source>
        <strain evidence="5">Pr102</strain>
    </source>
</reference>
<evidence type="ECO:0000259" key="3">
    <source>
        <dbReference type="PROSITE" id="PS50878"/>
    </source>
</evidence>
<evidence type="ECO:0000313" key="6">
    <source>
        <dbReference type="Proteomes" id="UP000005238"/>
    </source>
</evidence>
<dbReference type="Gene3D" id="3.10.10.10">
    <property type="entry name" value="HIV Type 1 Reverse Transcriptase, subunit A, domain 1"/>
    <property type="match status" value="1"/>
</dbReference>
<dbReference type="InterPro" id="IPR012337">
    <property type="entry name" value="RNaseH-like_sf"/>
</dbReference>
<dbReference type="InParanoid" id="H3H7W2"/>
<dbReference type="PROSITE" id="PS50878">
    <property type="entry name" value="RT_POL"/>
    <property type="match status" value="1"/>
</dbReference>
<dbReference type="SUPFAM" id="SSF53098">
    <property type="entry name" value="Ribonuclease H-like"/>
    <property type="match status" value="1"/>
</dbReference>
<dbReference type="PANTHER" id="PTHR37984">
    <property type="entry name" value="PROTEIN CBG26694"/>
    <property type="match status" value="1"/>
</dbReference>
<dbReference type="InterPro" id="IPR016197">
    <property type="entry name" value="Chromo-like_dom_sf"/>
</dbReference>
<feature type="compositionally biased region" description="Basic and acidic residues" evidence="1">
    <location>
        <begin position="1"/>
        <end position="10"/>
    </location>
</feature>
<dbReference type="PANTHER" id="PTHR37984:SF5">
    <property type="entry name" value="PROTEIN NYNRIN-LIKE"/>
    <property type="match status" value="1"/>
</dbReference>
<dbReference type="InterPro" id="IPR043502">
    <property type="entry name" value="DNA/RNA_pol_sf"/>
</dbReference>